<evidence type="ECO:0000313" key="3">
    <source>
        <dbReference type="EMBL" id="TGG95031.1"/>
    </source>
</evidence>
<dbReference type="InterPro" id="IPR051729">
    <property type="entry name" value="Opine/Lysopine_DH"/>
</dbReference>
<dbReference type="PANTHER" id="PTHR38015">
    <property type="entry name" value="BLR6086 PROTEIN"/>
    <property type="match status" value="1"/>
</dbReference>
<dbReference type="PANTHER" id="PTHR38015:SF1">
    <property type="entry name" value="OPINE DEHYDROGENASE DOMAIN-CONTAINING PROTEIN"/>
    <property type="match status" value="1"/>
</dbReference>
<dbReference type="Proteomes" id="UP000297475">
    <property type="component" value="Unassembled WGS sequence"/>
</dbReference>
<dbReference type="Pfam" id="PF02317">
    <property type="entry name" value="Octopine_DH"/>
    <property type="match status" value="1"/>
</dbReference>
<dbReference type="OrthoDB" id="1073746at2"/>
<dbReference type="InterPro" id="IPR003421">
    <property type="entry name" value="Opine_DH"/>
</dbReference>
<sequence length="340" mass="36540">MKVSILGGGAVGITYAALLVNNGFEAMVYSESSSAHAGNTIVEGAVEFHGSIPYTRSIETAVKHADVLLCARCAGGVQSLIEEILPYIAPHQTLIFSAELSLSSSYADMRLQSLGKRVPIISWSTTVATAQRLSANHVISGTLRSRIDYSVTSPHPANDSKALLESLFGPRFHPLPNALAVALSNLNPAIHLANSLANLTRIEKGERWDNYAGITPAVGRVIEALDGERMALAERFGFQVRDVFEHYLQTFPGLAPGSVSEMAARVSEKGPTALGPRSIDTRYLTEDIPYGLVPLVCLGEQAGVAMPLHNAGIRLACAYTGRDFFSENTMLPAIEGYWQK</sequence>
<protein>
    <recommendedName>
        <fullName evidence="2">Opine dehydrogenase domain-containing protein</fullName>
    </recommendedName>
</protein>
<evidence type="ECO:0000313" key="4">
    <source>
        <dbReference type="Proteomes" id="UP000297475"/>
    </source>
</evidence>
<proteinExistence type="predicted"/>
<keyword evidence="4" id="KW-1185">Reference proteome</keyword>
<reference evidence="3 4" key="1">
    <citation type="submission" date="2019-04" db="EMBL/GenBank/DDBJ databases">
        <title>Natronospirillum operosus gen. nov., sp. nov., a haloalkaliphilic satellite isolated from decaying biomass of laboratory culture of cyanobacterium Geitlerinema sp. and proposal of Natronospirillaceae fam. nov. and Saccharospirillaceae fam. nov.</title>
        <authorList>
            <person name="Kevbrin V."/>
            <person name="Boltyanskaya Y."/>
            <person name="Koziaeva V."/>
            <person name="Grouzdev D.S."/>
            <person name="Park M."/>
            <person name="Cho J."/>
        </authorList>
    </citation>
    <scope>NUCLEOTIDE SEQUENCE [LARGE SCALE GENOMIC DNA]</scope>
    <source>
        <strain evidence="3 4">G-116</strain>
    </source>
</reference>
<evidence type="ECO:0000259" key="2">
    <source>
        <dbReference type="Pfam" id="PF02317"/>
    </source>
</evidence>
<comment type="caution">
    <text evidence="3">The sequence shown here is derived from an EMBL/GenBank/DDBJ whole genome shotgun (WGS) entry which is preliminary data.</text>
</comment>
<dbReference type="SUPFAM" id="SSF51735">
    <property type="entry name" value="NAD(P)-binding Rossmann-fold domains"/>
    <property type="match status" value="1"/>
</dbReference>
<dbReference type="InterPro" id="IPR008927">
    <property type="entry name" value="6-PGluconate_DH-like_C_sf"/>
</dbReference>
<dbReference type="InterPro" id="IPR036291">
    <property type="entry name" value="NAD(P)-bd_dom_sf"/>
</dbReference>
<dbReference type="InterPro" id="IPR013328">
    <property type="entry name" value="6PGD_dom2"/>
</dbReference>
<dbReference type="AlphaFoldDB" id="A0A4Z0WH63"/>
<organism evidence="3 4">
    <name type="scientific">Natronospirillum operosum</name>
    <dbReference type="NCBI Taxonomy" id="2759953"/>
    <lineage>
        <taxon>Bacteria</taxon>
        <taxon>Pseudomonadati</taxon>
        <taxon>Pseudomonadota</taxon>
        <taxon>Gammaproteobacteria</taxon>
        <taxon>Oceanospirillales</taxon>
        <taxon>Natronospirillaceae</taxon>
        <taxon>Natronospirillum</taxon>
    </lineage>
</organism>
<dbReference type="RefSeq" id="WP_135480357.1">
    <property type="nucleotide sequence ID" value="NZ_SRMF01000001.1"/>
</dbReference>
<dbReference type="EMBL" id="SRMF01000001">
    <property type="protein sequence ID" value="TGG95031.1"/>
    <property type="molecule type" value="Genomic_DNA"/>
</dbReference>
<dbReference type="Gene3D" id="1.10.1040.10">
    <property type="entry name" value="N-(1-d-carboxylethyl)-l-norvaline Dehydrogenase, domain 2"/>
    <property type="match status" value="1"/>
</dbReference>
<dbReference type="SUPFAM" id="SSF48179">
    <property type="entry name" value="6-phosphogluconate dehydrogenase C-terminal domain-like"/>
    <property type="match status" value="1"/>
</dbReference>
<accession>A0A4Z0WH63</accession>
<evidence type="ECO:0000256" key="1">
    <source>
        <dbReference type="ARBA" id="ARBA00023002"/>
    </source>
</evidence>
<gene>
    <name evidence="3" type="ORF">E4656_00975</name>
</gene>
<dbReference type="Gene3D" id="3.40.50.720">
    <property type="entry name" value="NAD(P)-binding Rossmann-like Domain"/>
    <property type="match status" value="1"/>
</dbReference>
<feature type="domain" description="Opine dehydrogenase" evidence="2">
    <location>
        <begin position="175"/>
        <end position="319"/>
    </location>
</feature>
<name>A0A4Z0WH63_9GAMM</name>
<keyword evidence="1" id="KW-0560">Oxidoreductase</keyword>
<dbReference type="GO" id="GO:0016491">
    <property type="term" value="F:oxidoreductase activity"/>
    <property type="evidence" value="ECO:0007669"/>
    <property type="project" value="UniProtKB-KW"/>
</dbReference>